<sequence length="87" mass="9578">MSTKEDVLKAFKQLTPEEADQVTTEGAKRKWVDGDGRVVSWANSTVILQKQLENGDWCGVAELGTSMTGILPYDWALYFSGGRVKAP</sequence>
<accession>A0A9W9BP94</accession>
<dbReference type="EMBL" id="JAPEUR010000090">
    <property type="protein sequence ID" value="KAJ4321819.1"/>
    <property type="molecule type" value="Genomic_DNA"/>
</dbReference>
<protein>
    <submittedName>
        <fullName evidence="1">Uncharacterized protein</fullName>
    </submittedName>
</protein>
<dbReference type="Proteomes" id="UP001140502">
    <property type="component" value="Unassembled WGS sequence"/>
</dbReference>
<proteinExistence type="predicted"/>
<dbReference type="OrthoDB" id="10292340at2759"/>
<keyword evidence="2" id="KW-1185">Reference proteome</keyword>
<comment type="caution">
    <text evidence="1">The sequence shown here is derived from an EMBL/GenBank/DDBJ whole genome shotgun (WGS) entry which is preliminary data.</text>
</comment>
<evidence type="ECO:0000313" key="2">
    <source>
        <dbReference type="Proteomes" id="UP001140502"/>
    </source>
</evidence>
<dbReference type="AlphaFoldDB" id="A0A9W9BP94"/>
<evidence type="ECO:0000313" key="1">
    <source>
        <dbReference type="EMBL" id="KAJ4321819.1"/>
    </source>
</evidence>
<name>A0A9W9BP94_9HYPO</name>
<gene>
    <name evidence="1" type="ORF">N0V84_005114</name>
</gene>
<organism evidence="1 2">
    <name type="scientific">Fusarium piperis</name>
    <dbReference type="NCBI Taxonomy" id="1435070"/>
    <lineage>
        <taxon>Eukaryota</taxon>
        <taxon>Fungi</taxon>
        <taxon>Dikarya</taxon>
        <taxon>Ascomycota</taxon>
        <taxon>Pezizomycotina</taxon>
        <taxon>Sordariomycetes</taxon>
        <taxon>Hypocreomycetidae</taxon>
        <taxon>Hypocreales</taxon>
        <taxon>Nectriaceae</taxon>
        <taxon>Fusarium</taxon>
        <taxon>Fusarium solani species complex</taxon>
    </lineage>
</organism>
<reference evidence="1" key="1">
    <citation type="submission" date="2022-10" db="EMBL/GenBank/DDBJ databases">
        <title>Tapping the CABI collections for fungal endophytes: first genome assemblies for Collariella, Neodidymelliopsis, Ascochyta clinopodiicola, Didymella pomorum, Didymosphaeria variabile, Neocosmospora piperis and Neocucurbitaria cava.</title>
        <authorList>
            <person name="Hill R."/>
        </authorList>
    </citation>
    <scope>NUCLEOTIDE SEQUENCE</scope>
    <source>
        <strain evidence="1">IMI 366586</strain>
    </source>
</reference>